<evidence type="ECO:0000313" key="3">
    <source>
        <dbReference type="Proteomes" id="UP000001072"/>
    </source>
</evidence>
<proteinExistence type="predicted"/>
<dbReference type="GeneID" id="18931743"/>
<gene>
    <name evidence="2" type="ORF">MELLADRAFT_71164</name>
</gene>
<accession>F4RCV5</accession>
<feature type="compositionally biased region" description="Polar residues" evidence="1">
    <location>
        <begin position="186"/>
        <end position="195"/>
    </location>
</feature>
<sequence>MASIQQPAASDQVVNPRPAPIMAGTVSSLTANLPTTPTPSVIQSSSKPVPSNPTASQPITSDQLASDWKDSINPSLVAVHSPAPMNETMKVVPESIIVTPQVISNEVQPQPKLSSKPLSVMEEMELVIEQQRKTQTDSIPTNLITPKTIQQDSETIKPNANPIGPSMTSLQNHQNDESRVMGELSADSSSTTNTAGIHCGAIDPAIQGTLRNQSGHDK</sequence>
<feature type="region of interest" description="Disordered" evidence="1">
    <location>
        <begin position="175"/>
        <end position="198"/>
    </location>
</feature>
<dbReference type="OrthoDB" id="10520437at2759"/>
<dbReference type="InParanoid" id="F4RCV5"/>
<dbReference type="KEGG" id="mlr:MELLADRAFT_71164"/>
<dbReference type="AlphaFoldDB" id="F4RCV5"/>
<organism evidence="3">
    <name type="scientific">Melampsora larici-populina (strain 98AG31 / pathotype 3-4-7)</name>
    <name type="common">Poplar leaf rust fungus</name>
    <dbReference type="NCBI Taxonomy" id="747676"/>
    <lineage>
        <taxon>Eukaryota</taxon>
        <taxon>Fungi</taxon>
        <taxon>Dikarya</taxon>
        <taxon>Basidiomycota</taxon>
        <taxon>Pucciniomycotina</taxon>
        <taxon>Pucciniomycetes</taxon>
        <taxon>Pucciniales</taxon>
        <taxon>Melampsoraceae</taxon>
        <taxon>Melampsora</taxon>
    </lineage>
</organism>
<dbReference type="VEuPathDB" id="FungiDB:MELLADRAFT_71164"/>
<dbReference type="RefSeq" id="XP_007406842.1">
    <property type="nucleotide sequence ID" value="XM_007406780.1"/>
</dbReference>
<feature type="compositionally biased region" description="Polar residues" evidence="1">
    <location>
        <begin position="25"/>
        <end position="64"/>
    </location>
</feature>
<dbReference type="Proteomes" id="UP000001072">
    <property type="component" value="Unassembled WGS sequence"/>
</dbReference>
<feature type="compositionally biased region" description="Polar residues" evidence="1">
    <location>
        <begin position="1"/>
        <end position="13"/>
    </location>
</feature>
<dbReference type="HOGENOM" id="CLU_1267146_0_0_1"/>
<evidence type="ECO:0000256" key="1">
    <source>
        <dbReference type="SAM" id="MobiDB-lite"/>
    </source>
</evidence>
<keyword evidence="3" id="KW-1185">Reference proteome</keyword>
<feature type="region of interest" description="Disordered" evidence="1">
    <location>
        <begin position="1"/>
        <end position="67"/>
    </location>
</feature>
<name>F4RCV5_MELLP</name>
<protein>
    <submittedName>
        <fullName evidence="2">Uncharacterized protein</fullName>
    </submittedName>
</protein>
<dbReference type="EMBL" id="GL883096">
    <property type="protein sequence ID" value="EGG09788.1"/>
    <property type="molecule type" value="Genomic_DNA"/>
</dbReference>
<reference evidence="3" key="1">
    <citation type="journal article" date="2011" name="Proc. Natl. Acad. Sci. U.S.A.">
        <title>Obligate biotrophy features unraveled by the genomic analysis of rust fungi.</title>
        <authorList>
            <person name="Duplessis S."/>
            <person name="Cuomo C.A."/>
            <person name="Lin Y.-C."/>
            <person name="Aerts A."/>
            <person name="Tisserant E."/>
            <person name="Veneault-Fourrey C."/>
            <person name="Joly D.L."/>
            <person name="Hacquard S."/>
            <person name="Amselem J."/>
            <person name="Cantarel B.L."/>
            <person name="Chiu R."/>
            <person name="Coutinho P.M."/>
            <person name="Feau N."/>
            <person name="Field M."/>
            <person name="Frey P."/>
            <person name="Gelhaye E."/>
            <person name="Goldberg J."/>
            <person name="Grabherr M.G."/>
            <person name="Kodira C.D."/>
            <person name="Kohler A."/>
            <person name="Kuees U."/>
            <person name="Lindquist E.A."/>
            <person name="Lucas S.M."/>
            <person name="Mago R."/>
            <person name="Mauceli E."/>
            <person name="Morin E."/>
            <person name="Murat C."/>
            <person name="Pangilinan J.L."/>
            <person name="Park R."/>
            <person name="Pearson M."/>
            <person name="Quesneville H."/>
            <person name="Rouhier N."/>
            <person name="Sakthikumar S."/>
            <person name="Salamov A.A."/>
            <person name="Schmutz J."/>
            <person name="Selles B."/>
            <person name="Shapiro H."/>
            <person name="Tanguay P."/>
            <person name="Tuskan G.A."/>
            <person name="Henrissat B."/>
            <person name="Van de Peer Y."/>
            <person name="Rouze P."/>
            <person name="Ellis J.G."/>
            <person name="Dodds P.N."/>
            <person name="Schein J.E."/>
            <person name="Zhong S."/>
            <person name="Hamelin R.C."/>
            <person name="Grigoriev I.V."/>
            <person name="Szabo L.J."/>
            <person name="Martin F."/>
        </authorList>
    </citation>
    <scope>NUCLEOTIDE SEQUENCE [LARGE SCALE GENOMIC DNA]</scope>
    <source>
        <strain evidence="3">98AG31 / pathotype 3-4-7</strain>
    </source>
</reference>
<evidence type="ECO:0000313" key="2">
    <source>
        <dbReference type="EMBL" id="EGG09788.1"/>
    </source>
</evidence>